<feature type="compositionally biased region" description="Polar residues" evidence="2">
    <location>
        <begin position="604"/>
        <end position="615"/>
    </location>
</feature>
<feature type="compositionally biased region" description="Acidic residues" evidence="2">
    <location>
        <begin position="469"/>
        <end position="482"/>
    </location>
</feature>
<dbReference type="EMBL" id="GEDC01004812">
    <property type="protein sequence ID" value="JAS32486.1"/>
    <property type="molecule type" value="Transcribed_RNA"/>
</dbReference>
<comment type="subcellular location">
    <subcellularLocation>
        <location evidence="1">Membrane</location>
        <topology evidence="1">Multi-pass membrane protein</topology>
    </subcellularLocation>
</comment>
<feature type="transmembrane region" description="Helical" evidence="1">
    <location>
        <begin position="36"/>
        <end position="53"/>
    </location>
</feature>
<feature type="compositionally biased region" description="Low complexity" evidence="2">
    <location>
        <begin position="226"/>
        <end position="236"/>
    </location>
</feature>
<feature type="region of interest" description="Disordered" evidence="2">
    <location>
        <begin position="455"/>
        <end position="486"/>
    </location>
</feature>
<organism evidence="3">
    <name type="scientific">Clastoptera arizonana</name>
    <name type="common">Arizona spittle bug</name>
    <dbReference type="NCBI Taxonomy" id="38151"/>
    <lineage>
        <taxon>Eukaryota</taxon>
        <taxon>Metazoa</taxon>
        <taxon>Ecdysozoa</taxon>
        <taxon>Arthropoda</taxon>
        <taxon>Hexapoda</taxon>
        <taxon>Insecta</taxon>
        <taxon>Pterygota</taxon>
        <taxon>Neoptera</taxon>
        <taxon>Paraneoptera</taxon>
        <taxon>Hemiptera</taxon>
        <taxon>Auchenorrhyncha</taxon>
        <taxon>Cercopoidea</taxon>
        <taxon>Clastopteridae</taxon>
        <taxon>Clastoptera</taxon>
    </lineage>
</organism>
<keyword evidence="1" id="KW-1133">Transmembrane helix</keyword>
<keyword evidence="1" id="KW-0812">Transmembrane</keyword>
<dbReference type="GO" id="GO:0005783">
    <property type="term" value="C:endoplasmic reticulum"/>
    <property type="evidence" value="ECO:0007669"/>
    <property type="project" value="TreeGrafter"/>
</dbReference>
<dbReference type="GO" id="GO:0016020">
    <property type="term" value="C:membrane"/>
    <property type="evidence" value="ECO:0007669"/>
    <property type="project" value="UniProtKB-SubCell"/>
</dbReference>
<evidence type="ECO:0000256" key="2">
    <source>
        <dbReference type="SAM" id="MobiDB-lite"/>
    </source>
</evidence>
<gene>
    <name evidence="3" type="ORF">g.34781</name>
</gene>
<feature type="region of interest" description="Disordered" evidence="2">
    <location>
        <begin position="1335"/>
        <end position="1354"/>
    </location>
</feature>
<feature type="transmembrane region" description="Helical" evidence="1">
    <location>
        <begin position="1169"/>
        <end position="1193"/>
    </location>
</feature>
<feature type="transmembrane region" description="Helical" evidence="1">
    <location>
        <begin position="1128"/>
        <end position="1148"/>
    </location>
</feature>
<feature type="compositionally biased region" description="Basic residues" evidence="2">
    <location>
        <begin position="783"/>
        <end position="801"/>
    </location>
</feature>
<feature type="transmembrane region" description="Helical" evidence="1">
    <location>
        <begin position="59"/>
        <end position="77"/>
    </location>
</feature>
<comment type="similarity">
    <text evidence="1">Belongs to the pecanex family.</text>
</comment>
<feature type="compositionally biased region" description="Low complexity" evidence="2">
    <location>
        <begin position="713"/>
        <end position="731"/>
    </location>
</feature>
<feature type="compositionally biased region" description="Basic and acidic residues" evidence="2">
    <location>
        <begin position="695"/>
        <end position="709"/>
    </location>
</feature>
<feature type="compositionally biased region" description="Basic and acidic residues" evidence="2">
    <location>
        <begin position="173"/>
        <end position="182"/>
    </location>
</feature>
<accession>A0A1B6E3I5</accession>
<feature type="compositionally biased region" description="Basic and acidic residues" evidence="2">
    <location>
        <begin position="457"/>
        <end position="468"/>
    </location>
</feature>
<keyword evidence="1" id="KW-0472">Membrane</keyword>
<feature type="compositionally biased region" description="Basic and acidic residues" evidence="2">
    <location>
        <begin position="198"/>
        <end position="217"/>
    </location>
</feature>
<feature type="compositionally biased region" description="Basic and acidic residues" evidence="2">
    <location>
        <begin position="770"/>
        <end position="782"/>
    </location>
</feature>
<feature type="compositionally biased region" description="Polar residues" evidence="2">
    <location>
        <begin position="809"/>
        <end position="828"/>
    </location>
</feature>
<feature type="transmembrane region" description="Helical" evidence="1">
    <location>
        <begin position="1407"/>
        <end position="1429"/>
    </location>
</feature>
<dbReference type="PANTHER" id="PTHR12372">
    <property type="entry name" value="PECANEX"/>
    <property type="match status" value="1"/>
</dbReference>
<feature type="region of interest" description="Disordered" evidence="2">
    <location>
        <begin position="124"/>
        <end position="245"/>
    </location>
</feature>
<feature type="region of interest" description="Disordered" evidence="2">
    <location>
        <begin position="751"/>
        <end position="828"/>
    </location>
</feature>
<sequence>MGSQLLEILRQGVWASLTGGWFYDPHHDMFHNTFHLYLWLFLLCLPFTIYVYLDSNMYIWGMYCTSIAVVFSILKSLNMSLHHMYDTTECIIEEKEDDGIESERRRHPINKNVLREEEGIELQVLSGKSESETPRYSPRTSSIEATIGSEDSNESTDYNVASGPEPPASTIDLKVDVHRKNSSESSEGVFSVNAVVEKSGENETEQSKVKENQRGRSQEALVTEDTGAISRSSSGGARRRTSRHNSIDVTVDRQRSLYTSEYVVRGVRGVRLSSRRRYSNSYGVGFLMGSSDGDSSGSPIKPTGSLELGLTHNDSMPTVHKGLVYWKQRPNGGSTNCWRVARSGTNFQPTSLEGITNPEQQSMVLRNRLANHLCPYYRYGSEIVYPIAEQSDEHQASSSHGQDMLESDEEPAGSRSPLLVRGRTNSQWKDETFSTSCLEKVYQSVFQKHFGSEGEVLEGKRTKGKSNEDSEVDDMASSEGEWDTVTMGERRRKKRRLELLEKEDGVKELNKENIKSEEKEQICEGNAIGLSSEVPSLIGLDWLFEHTDSEVENKPPSRRPSDAVEPSVDSSTLGWSFTLSDDTTSDTSASPPYKGRLKRREDSGSSTNTTASADNEVTKLLSHEKVNHKSLRETSKRLSKPTNSCEKRKACGDNGTFAKDGEKRRHRRSREKDKGDGPSPVRGSSLDIPSCSSKSKGDDINNNSNEDHNPAQNGNNGTASSSGSNTELSSLLPPPATPLLALFLSTRALPTFNSLPPPPQTSGPTPHTTEPTDLKSRADGRSSRSRHRRLKRSSRTHRIARGPRDRPATQPSLPSTSQASTSHPPSTSVQLATLIGGTHFASSHDDTTNGSVHIFKDENGQWMTYTFDEKGLGTANSGRPTPGTRKLLNSLLRRNNSQSETCWLDNWEWQCPESLSNSSVSMDSLCVSNPPSSQSGPSPVRLLPTIPSQSSASYSQLHHLHQSSNGVYILETVSPQVVGHQNRSAFHHMLSETLAERYAQSRSWSHQLTSGAVMMHNSSGVEESPVIPVPPPSSSQGETDQCDVIFPRRCLRFSDSVEIPECPKMPRRYYKYKISPCSYIKIRLDRLALLALLDRNLTWTEAFLSLFLAISVSCLGSVLLHLDFYKDIHAFIFCFVIASCQYSLIKSVQPDAASPTHGFNRIIAFSRPVYFCLSSALVLLLHFIITTTELNAFTLYGMYIQTGDVFRVARDSLAVLILCFPILFSLGLFPQVNTFAMYVLEQVDMHIFGGNATSSLSAALYCVFRSCLAVILLYGFAYGGLSETKLAQHILFSIFCGLIVATSYHLSRSSSDPAPIWNILKTHLLPIEEEFHQTHVKKSEGRKKVSSQKKDKKNQCQKIRSVQIQIADKKQNQDNNDVNNQDKETELIDPLPAKLQNTINARLKSDLIICTLMAVLVFGIHCSTIFTALQPELNPVSKS</sequence>
<feature type="compositionally biased region" description="Basic and acidic residues" evidence="2">
    <location>
        <begin position="621"/>
        <end position="636"/>
    </location>
</feature>
<name>A0A1B6E3I5_9HEMI</name>
<proteinExistence type="inferred from homology"/>
<dbReference type="PANTHER" id="PTHR12372:SF7">
    <property type="entry name" value="PROTEIN PECANEX"/>
    <property type="match status" value="1"/>
</dbReference>
<evidence type="ECO:0000313" key="3">
    <source>
        <dbReference type="EMBL" id="JAS32486.1"/>
    </source>
</evidence>
<feature type="compositionally biased region" description="Polar residues" evidence="2">
    <location>
        <begin position="568"/>
        <end position="579"/>
    </location>
</feature>
<feature type="region of interest" description="Disordered" evidence="2">
    <location>
        <begin position="391"/>
        <end position="423"/>
    </location>
</feature>
<feature type="transmembrane region" description="Helical" evidence="1">
    <location>
        <begin position="1102"/>
        <end position="1122"/>
    </location>
</feature>
<dbReference type="GO" id="GO:0007029">
    <property type="term" value="P:endoplasmic reticulum organization"/>
    <property type="evidence" value="ECO:0007669"/>
    <property type="project" value="TreeGrafter"/>
</dbReference>
<comment type="caution">
    <text evidence="1">Lacks conserved residue(s) required for the propagation of feature annotation.</text>
</comment>
<feature type="region of interest" description="Disordered" evidence="2">
    <location>
        <begin position="549"/>
        <end position="732"/>
    </location>
</feature>
<feature type="transmembrane region" description="Helical" evidence="1">
    <location>
        <begin position="1213"/>
        <end position="1240"/>
    </location>
</feature>
<feature type="compositionally biased region" description="Basic and acidic residues" evidence="2">
    <location>
        <begin position="549"/>
        <end position="562"/>
    </location>
</feature>
<dbReference type="InterPro" id="IPR039797">
    <property type="entry name" value="Pecanex"/>
</dbReference>
<feature type="transmembrane region" description="Helical" evidence="1">
    <location>
        <begin position="1252"/>
        <end position="1274"/>
    </location>
</feature>
<protein>
    <recommendedName>
        <fullName evidence="1">Pecanex-like protein</fullName>
    </recommendedName>
</protein>
<evidence type="ECO:0000256" key="1">
    <source>
        <dbReference type="RuleBase" id="RU367089"/>
    </source>
</evidence>
<reference evidence="3" key="1">
    <citation type="submission" date="2015-12" db="EMBL/GenBank/DDBJ databases">
        <title>De novo transcriptome assembly of four potential Pierce s Disease insect vectors from Arizona vineyards.</title>
        <authorList>
            <person name="Tassone E.E."/>
        </authorList>
    </citation>
    <scope>NUCLEOTIDE SEQUENCE</scope>
</reference>